<feature type="region of interest" description="Disordered" evidence="1">
    <location>
        <begin position="34"/>
        <end position="84"/>
    </location>
</feature>
<proteinExistence type="predicted"/>
<name>A0A0F9LU56_9ZZZZ</name>
<organism evidence="2">
    <name type="scientific">marine sediment metagenome</name>
    <dbReference type="NCBI Taxonomy" id="412755"/>
    <lineage>
        <taxon>unclassified sequences</taxon>
        <taxon>metagenomes</taxon>
        <taxon>ecological metagenomes</taxon>
    </lineage>
</organism>
<reference evidence="2" key="1">
    <citation type="journal article" date="2015" name="Nature">
        <title>Complex archaea that bridge the gap between prokaryotes and eukaryotes.</title>
        <authorList>
            <person name="Spang A."/>
            <person name="Saw J.H."/>
            <person name="Jorgensen S.L."/>
            <person name="Zaremba-Niedzwiedzka K."/>
            <person name="Martijn J."/>
            <person name="Lind A.E."/>
            <person name="van Eijk R."/>
            <person name="Schleper C."/>
            <person name="Guy L."/>
            <person name="Ettema T.J."/>
        </authorList>
    </citation>
    <scope>NUCLEOTIDE SEQUENCE</scope>
</reference>
<protein>
    <submittedName>
        <fullName evidence="2">Uncharacterized protein</fullName>
    </submittedName>
</protein>
<accession>A0A0F9LU56</accession>
<evidence type="ECO:0000313" key="2">
    <source>
        <dbReference type="EMBL" id="KKM90641.1"/>
    </source>
</evidence>
<comment type="caution">
    <text evidence="2">The sequence shown here is derived from an EMBL/GenBank/DDBJ whole genome shotgun (WGS) entry which is preliminary data.</text>
</comment>
<sequence>MACKIVVNMSFESDIYWLDEELRRIQSSIMEPVREYPNQGRHGSNRVKRQTEVQAKDLSCGSDDERQNAGITLSRTLDTDHKDK</sequence>
<dbReference type="EMBL" id="LAZR01006646">
    <property type="protein sequence ID" value="KKM90641.1"/>
    <property type="molecule type" value="Genomic_DNA"/>
</dbReference>
<dbReference type="AlphaFoldDB" id="A0A0F9LU56"/>
<gene>
    <name evidence="2" type="ORF">LCGC14_1236530</name>
</gene>
<evidence type="ECO:0000256" key="1">
    <source>
        <dbReference type="SAM" id="MobiDB-lite"/>
    </source>
</evidence>